<dbReference type="AlphaFoldDB" id="A0A7W5AAH5"/>
<dbReference type="InterPro" id="IPR001647">
    <property type="entry name" value="HTH_TetR"/>
</dbReference>
<feature type="DNA-binding region" description="H-T-H motif" evidence="4">
    <location>
        <begin position="36"/>
        <end position="55"/>
    </location>
</feature>
<dbReference type="PANTHER" id="PTHR30055:SF151">
    <property type="entry name" value="TRANSCRIPTIONAL REGULATORY PROTEIN"/>
    <property type="match status" value="1"/>
</dbReference>
<dbReference type="Pfam" id="PF02909">
    <property type="entry name" value="TetR_C_1"/>
    <property type="match status" value="1"/>
</dbReference>
<dbReference type="InterPro" id="IPR050109">
    <property type="entry name" value="HTH-type_TetR-like_transc_reg"/>
</dbReference>
<accession>A0A7W5AAH5</accession>
<dbReference type="Gene3D" id="1.10.357.10">
    <property type="entry name" value="Tetracycline Repressor, domain 2"/>
    <property type="match status" value="1"/>
</dbReference>
<dbReference type="Proteomes" id="UP000590749">
    <property type="component" value="Unassembled WGS sequence"/>
</dbReference>
<sequence length="223" mass="23548">MTEPRRRPGPKRALTEEAVLDAALTLLDTDGPGAASIRRIAAVLGVSPNSVYTYLPDKSAIEQALVERLLGDLNRAAPGGDDWRTDLEALALDLRRRLTAHPGAVPLLLGGAMNGPEALLLGERLLDLLARAGLSAAEAARGAYLIMVYVLGAIALEVADVPRAGALAPEEDRIAARRAAMSQVPAAMFPRTAAAVDVTATWIGTDQYLWGLHRVLDGLPTHA</sequence>
<gene>
    <name evidence="6" type="ORF">FHR83_000054</name>
</gene>
<dbReference type="Pfam" id="PF00440">
    <property type="entry name" value="TetR_N"/>
    <property type="match status" value="1"/>
</dbReference>
<evidence type="ECO:0000256" key="4">
    <source>
        <dbReference type="PROSITE-ProRule" id="PRU00335"/>
    </source>
</evidence>
<keyword evidence="2 4" id="KW-0238">DNA-binding</keyword>
<evidence type="ECO:0000256" key="3">
    <source>
        <dbReference type="ARBA" id="ARBA00023163"/>
    </source>
</evidence>
<dbReference type="InterPro" id="IPR009057">
    <property type="entry name" value="Homeodomain-like_sf"/>
</dbReference>
<dbReference type="GO" id="GO:0000976">
    <property type="term" value="F:transcription cis-regulatory region binding"/>
    <property type="evidence" value="ECO:0007669"/>
    <property type="project" value="TreeGrafter"/>
</dbReference>
<organism evidence="6 7">
    <name type="scientific">Actinoplanes campanulatus</name>
    <dbReference type="NCBI Taxonomy" id="113559"/>
    <lineage>
        <taxon>Bacteria</taxon>
        <taxon>Bacillati</taxon>
        <taxon>Actinomycetota</taxon>
        <taxon>Actinomycetes</taxon>
        <taxon>Micromonosporales</taxon>
        <taxon>Micromonosporaceae</taxon>
        <taxon>Actinoplanes</taxon>
    </lineage>
</organism>
<keyword evidence="7" id="KW-1185">Reference proteome</keyword>
<evidence type="ECO:0000259" key="5">
    <source>
        <dbReference type="PROSITE" id="PS50977"/>
    </source>
</evidence>
<dbReference type="EMBL" id="JACHXF010000001">
    <property type="protein sequence ID" value="MBB3092420.1"/>
    <property type="molecule type" value="Genomic_DNA"/>
</dbReference>
<evidence type="ECO:0000313" key="7">
    <source>
        <dbReference type="Proteomes" id="UP000590749"/>
    </source>
</evidence>
<protein>
    <submittedName>
        <fullName evidence="6">AcrR family transcriptional regulator</fullName>
    </submittedName>
</protein>
<dbReference type="GO" id="GO:0045892">
    <property type="term" value="P:negative regulation of DNA-templated transcription"/>
    <property type="evidence" value="ECO:0007669"/>
    <property type="project" value="InterPro"/>
</dbReference>
<dbReference type="RefSeq" id="WP_183215300.1">
    <property type="nucleotide sequence ID" value="NZ_BMPW01000033.1"/>
</dbReference>
<evidence type="ECO:0000256" key="2">
    <source>
        <dbReference type="ARBA" id="ARBA00023125"/>
    </source>
</evidence>
<name>A0A7W5AAH5_9ACTN</name>
<feature type="domain" description="HTH tetR-type" evidence="5">
    <location>
        <begin position="13"/>
        <end position="73"/>
    </location>
</feature>
<dbReference type="PROSITE" id="PS50977">
    <property type="entry name" value="HTH_TETR_2"/>
    <property type="match status" value="1"/>
</dbReference>
<dbReference type="PANTHER" id="PTHR30055">
    <property type="entry name" value="HTH-TYPE TRANSCRIPTIONAL REGULATOR RUTR"/>
    <property type="match status" value="1"/>
</dbReference>
<dbReference type="InterPro" id="IPR004111">
    <property type="entry name" value="Repressor_TetR_C"/>
</dbReference>
<dbReference type="GO" id="GO:0003700">
    <property type="term" value="F:DNA-binding transcription factor activity"/>
    <property type="evidence" value="ECO:0007669"/>
    <property type="project" value="TreeGrafter"/>
</dbReference>
<keyword evidence="1" id="KW-0805">Transcription regulation</keyword>
<keyword evidence="3" id="KW-0804">Transcription</keyword>
<dbReference type="InterPro" id="IPR036271">
    <property type="entry name" value="Tet_transcr_reg_TetR-rel_C_sf"/>
</dbReference>
<evidence type="ECO:0000256" key="1">
    <source>
        <dbReference type="ARBA" id="ARBA00023015"/>
    </source>
</evidence>
<proteinExistence type="predicted"/>
<comment type="caution">
    <text evidence="6">The sequence shown here is derived from an EMBL/GenBank/DDBJ whole genome shotgun (WGS) entry which is preliminary data.</text>
</comment>
<dbReference type="SUPFAM" id="SSF46689">
    <property type="entry name" value="Homeodomain-like"/>
    <property type="match status" value="1"/>
</dbReference>
<evidence type="ECO:0000313" key="6">
    <source>
        <dbReference type="EMBL" id="MBB3092420.1"/>
    </source>
</evidence>
<reference evidence="6 7" key="1">
    <citation type="submission" date="2020-08" db="EMBL/GenBank/DDBJ databases">
        <title>Genomic Encyclopedia of Type Strains, Phase III (KMG-III): the genomes of soil and plant-associated and newly described type strains.</title>
        <authorList>
            <person name="Whitman W."/>
        </authorList>
    </citation>
    <scope>NUCLEOTIDE SEQUENCE [LARGE SCALE GENOMIC DNA]</scope>
    <source>
        <strain evidence="6 7">CECT 3287</strain>
    </source>
</reference>
<dbReference type="SUPFAM" id="SSF48498">
    <property type="entry name" value="Tetracyclin repressor-like, C-terminal domain"/>
    <property type="match status" value="1"/>
</dbReference>